<sequence>MAKIFEFPDFDPDTRQHYTEVKEELLKQGIFHDPEKIPPGLIHFIIEWWGTIYEAGHTDGLIKNSCMRSEIMGSLKNQ</sequence>
<dbReference type="RefSeq" id="WP_354696182.1">
    <property type="nucleotide sequence ID" value="NZ_JAZHOG010000010.1"/>
</dbReference>
<name>A0AAW9R842_9GAMM</name>
<protein>
    <submittedName>
        <fullName evidence="1">Uncharacterized protein</fullName>
    </submittedName>
</protein>
<dbReference type="Proteomes" id="UP001359886">
    <property type="component" value="Unassembled WGS sequence"/>
</dbReference>
<keyword evidence="2" id="KW-1185">Reference proteome</keyword>
<proteinExistence type="predicted"/>
<evidence type="ECO:0000313" key="2">
    <source>
        <dbReference type="Proteomes" id="UP001359886"/>
    </source>
</evidence>
<organism evidence="1 2">
    <name type="scientific">Elongatibacter sediminis</name>
    <dbReference type="NCBI Taxonomy" id="3119006"/>
    <lineage>
        <taxon>Bacteria</taxon>
        <taxon>Pseudomonadati</taxon>
        <taxon>Pseudomonadota</taxon>
        <taxon>Gammaproteobacteria</taxon>
        <taxon>Chromatiales</taxon>
        <taxon>Wenzhouxiangellaceae</taxon>
        <taxon>Elongatibacter</taxon>
    </lineage>
</organism>
<comment type="caution">
    <text evidence="1">The sequence shown here is derived from an EMBL/GenBank/DDBJ whole genome shotgun (WGS) entry which is preliminary data.</text>
</comment>
<reference evidence="1 2" key="1">
    <citation type="submission" date="2024-02" db="EMBL/GenBank/DDBJ databases">
        <title>A novel Wenzhouxiangellaceae bacterium, isolated from coastal sediments.</title>
        <authorList>
            <person name="Du Z.-J."/>
            <person name="Ye Y.-Q."/>
            <person name="Zhang X.-Y."/>
        </authorList>
    </citation>
    <scope>NUCLEOTIDE SEQUENCE [LARGE SCALE GENOMIC DNA]</scope>
    <source>
        <strain evidence="1 2">CH-27</strain>
    </source>
</reference>
<dbReference type="AlphaFoldDB" id="A0AAW9R842"/>
<dbReference type="EMBL" id="JAZHOG010000010">
    <property type="protein sequence ID" value="MEJ8568859.1"/>
    <property type="molecule type" value="Genomic_DNA"/>
</dbReference>
<evidence type="ECO:0000313" key="1">
    <source>
        <dbReference type="EMBL" id="MEJ8568859.1"/>
    </source>
</evidence>
<accession>A0AAW9R842</accession>
<gene>
    <name evidence="1" type="ORF">V3330_14590</name>
</gene>